<dbReference type="Gene3D" id="1.25.40.10">
    <property type="entry name" value="Tetratricopeptide repeat domain"/>
    <property type="match status" value="1"/>
</dbReference>
<gene>
    <name evidence="2" type="ORF">BDZ94DRAFT_1253699</name>
</gene>
<dbReference type="PANTHER" id="PTHR47939">
    <property type="entry name" value="MEMBRANE-ASSOCIATED SALT-INDUCIBLE PROTEIN-LIKE"/>
    <property type="match status" value="1"/>
</dbReference>
<accession>A0A9P6CLY8</accession>
<dbReference type="PROSITE" id="PS51375">
    <property type="entry name" value="PPR"/>
    <property type="match status" value="1"/>
</dbReference>
<dbReference type="Proteomes" id="UP000807353">
    <property type="component" value="Unassembled WGS sequence"/>
</dbReference>
<dbReference type="InterPro" id="IPR011990">
    <property type="entry name" value="TPR-like_helical_dom_sf"/>
</dbReference>
<dbReference type="EMBL" id="MU150247">
    <property type="protein sequence ID" value="KAF9465399.1"/>
    <property type="molecule type" value="Genomic_DNA"/>
</dbReference>
<evidence type="ECO:0008006" key="4">
    <source>
        <dbReference type="Google" id="ProtNLM"/>
    </source>
</evidence>
<dbReference type="NCBIfam" id="TIGR00756">
    <property type="entry name" value="PPR"/>
    <property type="match status" value="1"/>
</dbReference>
<organism evidence="2 3">
    <name type="scientific">Collybia nuda</name>
    <dbReference type="NCBI Taxonomy" id="64659"/>
    <lineage>
        <taxon>Eukaryota</taxon>
        <taxon>Fungi</taxon>
        <taxon>Dikarya</taxon>
        <taxon>Basidiomycota</taxon>
        <taxon>Agaricomycotina</taxon>
        <taxon>Agaricomycetes</taxon>
        <taxon>Agaricomycetidae</taxon>
        <taxon>Agaricales</taxon>
        <taxon>Tricholomatineae</taxon>
        <taxon>Clitocybaceae</taxon>
        <taxon>Collybia</taxon>
    </lineage>
</organism>
<evidence type="ECO:0000313" key="3">
    <source>
        <dbReference type="Proteomes" id="UP000807353"/>
    </source>
</evidence>
<dbReference type="OrthoDB" id="185373at2759"/>
<comment type="caution">
    <text evidence="2">The sequence shown here is derived from an EMBL/GenBank/DDBJ whole genome shotgun (WGS) entry which is preliminary data.</text>
</comment>
<name>A0A9P6CLY8_9AGAR</name>
<dbReference type="AlphaFoldDB" id="A0A9P6CLY8"/>
<evidence type="ECO:0000313" key="2">
    <source>
        <dbReference type="EMBL" id="KAF9465399.1"/>
    </source>
</evidence>
<evidence type="ECO:0000256" key="1">
    <source>
        <dbReference type="PROSITE-ProRule" id="PRU00708"/>
    </source>
</evidence>
<dbReference type="InterPro" id="IPR002885">
    <property type="entry name" value="PPR_rpt"/>
</dbReference>
<keyword evidence="3" id="KW-1185">Reference proteome</keyword>
<feature type="repeat" description="PPR" evidence="1">
    <location>
        <begin position="74"/>
        <end position="108"/>
    </location>
</feature>
<dbReference type="InterPro" id="IPR050667">
    <property type="entry name" value="PPR-containing_protein"/>
</dbReference>
<reference evidence="2" key="1">
    <citation type="submission" date="2020-11" db="EMBL/GenBank/DDBJ databases">
        <authorList>
            <consortium name="DOE Joint Genome Institute"/>
            <person name="Ahrendt S."/>
            <person name="Riley R."/>
            <person name="Andreopoulos W."/>
            <person name="Labutti K."/>
            <person name="Pangilinan J."/>
            <person name="Ruiz-Duenas F.J."/>
            <person name="Barrasa J.M."/>
            <person name="Sanchez-Garcia M."/>
            <person name="Camarero S."/>
            <person name="Miyauchi S."/>
            <person name="Serrano A."/>
            <person name="Linde D."/>
            <person name="Babiker R."/>
            <person name="Drula E."/>
            <person name="Ayuso-Fernandez I."/>
            <person name="Pacheco R."/>
            <person name="Padilla G."/>
            <person name="Ferreira P."/>
            <person name="Barriuso J."/>
            <person name="Kellner H."/>
            <person name="Castanera R."/>
            <person name="Alfaro M."/>
            <person name="Ramirez L."/>
            <person name="Pisabarro A.G."/>
            <person name="Kuo A."/>
            <person name="Tritt A."/>
            <person name="Lipzen A."/>
            <person name="He G."/>
            <person name="Yan M."/>
            <person name="Ng V."/>
            <person name="Cullen D."/>
            <person name="Martin F."/>
            <person name="Rosso M.-N."/>
            <person name="Henrissat B."/>
            <person name="Hibbett D."/>
            <person name="Martinez A.T."/>
            <person name="Grigoriev I.V."/>
        </authorList>
    </citation>
    <scope>NUCLEOTIDE SEQUENCE</scope>
    <source>
        <strain evidence="2">CBS 247.69</strain>
    </source>
</reference>
<dbReference type="PANTHER" id="PTHR47939:SF5">
    <property type="entry name" value="PENTACOTRIPEPTIDE-REPEAT REGION OF PRORP DOMAIN-CONTAINING PROTEIN"/>
    <property type="match status" value="1"/>
</dbReference>
<protein>
    <recommendedName>
        <fullName evidence="4">Pentatricopeptide repeat-containing protein</fullName>
    </recommendedName>
</protein>
<proteinExistence type="predicted"/>
<sequence>MLIAFRRSLVHNRHFFIRARLCSSATNTSFESPTNYKPSLSRLKAFLKKPANHPNTHAYINTYLDHSLTTVSNATALYEELIATLLRHHYYKEAIEIYQRMLNEDIVPTLETRAQIVALAFSLSESADEISKAVDALLIDNDLTQGHVARILEHALHFEASSSRVSRIQDLLVARTNNFIPTQGLVSKLVEAQVRDGDVDAAFATILRHGDNETTGPYAAMINALREIKSNDVQSLNLILGLMYEKSVKPDLAILNGLLSWELYRQSIPKLWKVYHIMKLESEKNAIIPDATTFGVLFSSFLQEGAKDMAISPRSVYRDMIFFHKRMPMKINTHLLNIALRAFVEGRDYAGAFVILRSFRVYRVRVSARTYSVTLQHIMHRLVTAIEDKTAAKYRWPCAFLRVSAQELKKLKADAGLADAIMAFSKAPKLEITRSIMEKRSDDVGKYITPSLEQLKRDITPHAFSSLPLERILLRAISAGTPDPRHMRPNLYVAERIRDAKKDMVLCAG</sequence>